<dbReference type="PROSITE" id="PS50001">
    <property type="entry name" value="SH2"/>
    <property type="match status" value="1"/>
</dbReference>
<reference evidence="3 4" key="1">
    <citation type="journal article" date="2013" name="Curr. Biol.">
        <title>The Genome of the Foraminiferan Reticulomyxa filosa.</title>
        <authorList>
            <person name="Glockner G."/>
            <person name="Hulsmann N."/>
            <person name="Schleicher M."/>
            <person name="Noegel A.A."/>
            <person name="Eichinger L."/>
            <person name="Gallinger C."/>
            <person name="Pawlowski J."/>
            <person name="Sierra R."/>
            <person name="Euteneuer U."/>
            <person name="Pillet L."/>
            <person name="Moustafa A."/>
            <person name="Platzer M."/>
            <person name="Groth M."/>
            <person name="Szafranski K."/>
            <person name="Schliwa M."/>
        </authorList>
    </citation>
    <scope>NUCLEOTIDE SEQUENCE [LARGE SCALE GENOMIC DNA]</scope>
</reference>
<dbReference type="AlphaFoldDB" id="X6LY34"/>
<dbReference type="EMBL" id="ASPP01027295">
    <property type="protein sequence ID" value="ETO06271.1"/>
    <property type="molecule type" value="Genomic_DNA"/>
</dbReference>
<dbReference type="InterPro" id="IPR036860">
    <property type="entry name" value="SH2_dom_sf"/>
</dbReference>
<keyword evidence="1" id="KW-0727">SH2 domain</keyword>
<dbReference type="Proteomes" id="UP000023152">
    <property type="component" value="Unassembled WGS sequence"/>
</dbReference>
<dbReference type="CDD" id="cd00173">
    <property type="entry name" value="SH2"/>
    <property type="match status" value="1"/>
</dbReference>
<dbReference type="OrthoDB" id="19300at2759"/>
<dbReference type="Gene3D" id="3.30.505.10">
    <property type="entry name" value="SH2 domain"/>
    <property type="match status" value="1"/>
</dbReference>
<proteinExistence type="predicted"/>
<accession>X6LY34</accession>
<dbReference type="Pfam" id="PF00017">
    <property type="entry name" value="SH2"/>
    <property type="match status" value="1"/>
</dbReference>
<organism evidence="3 4">
    <name type="scientific">Reticulomyxa filosa</name>
    <dbReference type="NCBI Taxonomy" id="46433"/>
    <lineage>
        <taxon>Eukaryota</taxon>
        <taxon>Sar</taxon>
        <taxon>Rhizaria</taxon>
        <taxon>Retaria</taxon>
        <taxon>Foraminifera</taxon>
        <taxon>Monothalamids</taxon>
        <taxon>Reticulomyxidae</taxon>
        <taxon>Reticulomyxa</taxon>
    </lineage>
</organism>
<feature type="non-terminal residue" evidence="3">
    <location>
        <position position="1"/>
    </location>
</feature>
<name>X6LY34_RETFI</name>
<evidence type="ECO:0000259" key="2">
    <source>
        <dbReference type="PROSITE" id="PS50001"/>
    </source>
</evidence>
<keyword evidence="4" id="KW-1185">Reference proteome</keyword>
<dbReference type="InterPro" id="IPR000980">
    <property type="entry name" value="SH2"/>
</dbReference>
<dbReference type="SUPFAM" id="SSF55550">
    <property type="entry name" value="SH2 domain"/>
    <property type="match status" value="1"/>
</dbReference>
<feature type="domain" description="SH2" evidence="2">
    <location>
        <begin position="183"/>
        <end position="293"/>
    </location>
</feature>
<gene>
    <name evidence="3" type="ORF">RFI_31126</name>
</gene>
<evidence type="ECO:0000313" key="4">
    <source>
        <dbReference type="Proteomes" id="UP000023152"/>
    </source>
</evidence>
<evidence type="ECO:0000313" key="3">
    <source>
        <dbReference type="EMBL" id="ETO06271.1"/>
    </source>
</evidence>
<evidence type="ECO:0000256" key="1">
    <source>
        <dbReference type="PROSITE-ProRule" id="PRU00191"/>
    </source>
</evidence>
<sequence length="322" mass="38236">YYYYYYYYYYLYMHAQKKKKMYICTYISSAEQVGQNSSPQSWSKLTSFTFDSNNKYVSVSSELLQNLNSISPSAKSQTEMVEDTMWRECAKGGLGRRNEDQSYAKFDQVTHALQQYFLDRTENKWLAGQISCQTLEPFLSHARFNLVFDTANAANTVIFPHQFRVIFEWFQGVCRIVTDSNLWNHPEMSFHGFFPKKKVEETLNKCPPGTFIIRFSSSHNNAVDLSYRKKSKNEQVHALMVRQDNGIYFPLNYDYGQRLESIIWELQDLRFVFHPNGVKKKEEFCFRYLFNPKFFFLKKKKKKKKGEGFNAMFCLLFNDFAF</sequence>
<comment type="caution">
    <text evidence="3">The sequence shown here is derived from an EMBL/GenBank/DDBJ whole genome shotgun (WGS) entry which is preliminary data.</text>
</comment>
<protein>
    <submittedName>
        <fullName evidence="3">Signal transducer and activator of transcription</fullName>
    </submittedName>
</protein>